<protein>
    <submittedName>
        <fullName evidence="1">Uncharacterized protein</fullName>
    </submittedName>
</protein>
<reference evidence="1" key="1">
    <citation type="submission" date="2014-05" db="EMBL/GenBank/DDBJ databases">
        <title>The transcriptome of the halophilic microalga Tetraselmis sp. GSL018 isolated from the Great Salt Lake, Utah.</title>
        <authorList>
            <person name="Jinkerson R.E."/>
            <person name="D'Adamo S."/>
            <person name="Posewitz M.C."/>
        </authorList>
    </citation>
    <scope>NUCLEOTIDE SEQUENCE</scope>
    <source>
        <strain evidence="1">GSL018</strain>
    </source>
</reference>
<sequence length="77" mass="8501">PEVVVKEDTGDGARLPVGLLPGIHGVIAFHPTPAPMFVHCWCDGQAVSRSLFPVLYQSSPPEYKPPPFRACWLRHHS</sequence>
<dbReference type="AlphaFoldDB" id="A0A061SAJ5"/>
<feature type="non-terminal residue" evidence="1">
    <location>
        <position position="1"/>
    </location>
</feature>
<dbReference type="EMBL" id="GBEZ01005229">
    <property type="protein sequence ID" value="JAC80054.1"/>
    <property type="molecule type" value="Transcribed_RNA"/>
</dbReference>
<accession>A0A061SAJ5</accession>
<organism evidence="1">
    <name type="scientific">Tetraselmis sp. GSL018</name>
    <dbReference type="NCBI Taxonomy" id="582737"/>
    <lineage>
        <taxon>Eukaryota</taxon>
        <taxon>Viridiplantae</taxon>
        <taxon>Chlorophyta</taxon>
        <taxon>core chlorophytes</taxon>
        <taxon>Chlorodendrophyceae</taxon>
        <taxon>Chlorodendrales</taxon>
        <taxon>Chlorodendraceae</taxon>
        <taxon>Tetraselmis</taxon>
    </lineage>
</organism>
<proteinExistence type="predicted"/>
<evidence type="ECO:0000313" key="1">
    <source>
        <dbReference type="EMBL" id="JAC80054.1"/>
    </source>
</evidence>
<gene>
    <name evidence="1" type="ORF">TSPGSL018_11166</name>
</gene>
<name>A0A061SAJ5_9CHLO</name>